<dbReference type="AlphaFoldDB" id="A0A1D6H3W0"/>
<accession>A0A1D6H3W0</accession>
<protein>
    <submittedName>
        <fullName evidence="2">Uncharacterized protein</fullName>
    </submittedName>
</protein>
<evidence type="ECO:0000256" key="1">
    <source>
        <dbReference type="SAM" id="MobiDB-lite"/>
    </source>
</evidence>
<dbReference type="PaxDb" id="4577-GRMZM2G453152_P01"/>
<sequence length="80" mass="9097">MWRDGSHLRAHRSSKMPSAPLYQPISDLNNSVGSNMMHPKSSEEEEEMGERNAAVPFKNLIQDQSLLQVHTMARLEAFKC</sequence>
<organism evidence="2">
    <name type="scientific">Zea mays</name>
    <name type="common">Maize</name>
    <dbReference type="NCBI Taxonomy" id="4577"/>
    <lineage>
        <taxon>Eukaryota</taxon>
        <taxon>Viridiplantae</taxon>
        <taxon>Streptophyta</taxon>
        <taxon>Embryophyta</taxon>
        <taxon>Tracheophyta</taxon>
        <taxon>Spermatophyta</taxon>
        <taxon>Magnoliopsida</taxon>
        <taxon>Liliopsida</taxon>
        <taxon>Poales</taxon>
        <taxon>Poaceae</taxon>
        <taxon>PACMAD clade</taxon>
        <taxon>Panicoideae</taxon>
        <taxon>Andropogonodae</taxon>
        <taxon>Andropogoneae</taxon>
        <taxon>Tripsacinae</taxon>
        <taxon>Zea</taxon>
    </lineage>
</organism>
<feature type="region of interest" description="Disordered" evidence="1">
    <location>
        <begin position="1"/>
        <end position="51"/>
    </location>
</feature>
<proteinExistence type="predicted"/>
<gene>
    <name evidence="2" type="ORF">ZEAMMB73_Zm00001d015769</name>
</gene>
<dbReference type="EMBL" id="CM000781">
    <property type="protein sequence ID" value="AQK69514.1"/>
    <property type="molecule type" value="Genomic_DNA"/>
</dbReference>
<evidence type="ECO:0000313" key="2">
    <source>
        <dbReference type="EMBL" id="AQK69514.1"/>
    </source>
</evidence>
<dbReference type="InParanoid" id="A0A1D6H3W0"/>
<name>A0A1D6H3W0_MAIZE</name>
<reference evidence="2" key="1">
    <citation type="submission" date="2015-12" db="EMBL/GenBank/DDBJ databases">
        <title>Update maize B73 reference genome by single molecule sequencing technologies.</title>
        <authorList>
            <consortium name="Maize Genome Sequencing Project"/>
            <person name="Ware D."/>
        </authorList>
    </citation>
    <scope>NUCLEOTIDE SEQUENCE</scope>
    <source>
        <tissue evidence="2">Seedling</tissue>
    </source>
</reference>